<dbReference type="EMBL" id="UINC01189504">
    <property type="protein sequence ID" value="SVE03223.1"/>
    <property type="molecule type" value="Genomic_DNA"/>
</dbReference>
<accession>A0A383A6I5</accession>
<gene>
    <name evidence="2" type="ORF">METZ01_LOCUS456077</name>
</gene>
<evidence type="ECO:0000313" key="2">
    <source>
        <dbReference type="EMBL" id="SVE03223.1"/>
    </source>
</evidence>
<feature type="non-terminal residue" evidence="2">
    <location>
        <position position="108"/>
    </location>
</feature>
<reference evidence="2" key="1">
    <citation type="submission" date="2018-05" db="EMBL/GenBank/DDBJ databases">
        <authorList>
            <person name="Lanie J.A."/>
            <person name="Ng W.-L."/>
            <person name="Kazmierczak K.M."/>
            <person name="Andrzejewski T.M."/>
            <person name="Davidsen T.M."/>
            <person name="Wayne K.J."/>
            <person name="Tettelin H."/>
            <person name="Glass J.I."/>
            <person name="Rusch D."/>
            <person name="Podicherti R."/>
            <person name="Tsui H.-C.T."/>
            <person name="Winkler M.E."/>
        </authorList>
    </citation>
    <scope>NUCLEOTIDE SEQUENCE</scope>
</reference>
<dbReference type="GO" id="GO:0004792">
    <property type="term" value="F:thiosulfate-cyanide sulfurtransferase activity"/>
    <property type="evidence" value="ECO:0007669"/>
    <property type="project" value="TreeGrafter"/>
</dbReference>
<dbReference type="SUPFAM" id="SSF69572">
    <property type="entry name" value="Activating enzymes of the ubiquitin-like proteins"/>
    <property type="match status" value="1"/>
</dbReference>
<dbReference type="PANTHER" id="PTHR10953:SF102">
    <property type="entry name" value="ADENYLYLTRANSFERASE AND SULFURTRANSFERASE MOCS3"/>
    <property type="match status" value="1"/>
</dbReference>
<dbReference type="Pfam" id="PF00899">
    <property type="entry name" value="ThiF"/>
    <property type="match status" value="1"/>
</dbReference>
<evidence type="ECO:0000259" key="1">
    <source>
        <dbReference type="Pfam" id="PF00899"/>
    </source>
</evidence>
<dbReference type="Gene3D" id="3.40.50.720">
    <property type="entry name" value="NAD(P)-binding Rossmann-like Domain"/>
    <property type="match status" value="1"/>
</dbReference>
<proteinExistence type="predicted"/>
<sequence>MDYDKVSLSNIHRQILYTTKDVGKYKAKILKKKLNLINKEVKINIYNQKANEKNLKNIINKYDIVIDGSDNFKTKFLLNKFSQKFKKKLIVGAISKFDGHVFTFDFTL</sequence>
<feature type="domain" description="THIF-type NAD/FAD binding fold" evidence="1">
    <location>
        <begin position="1"/>
        <end position="105"/>
    </location>
</feature>
<protein>
    <recommendedName>
        <fullName evidence="1">THIF-type NAD/FAD binding fold domain-containing protein</fullName>
    </recommendedName>
</protein>
<dbReference type="PANTHER" id="PTHR10953">
    <property type="entry name" value="UBIQUITIN-ACTIVATING ENZYME E1"/>
    <property type="match status" value="1"/>
</dbReference>
<dbReference type="InterPro" id="IPR035985">
    <property type="entry name" value="Ubiquitin-activating_enz"/>
</dbReference>
<name>A0A383A6I5_9ZZZZ</name>
<dbReference type="GO" id="GO:0016779">
    <property type="term" value="F:nucleotidyltransferase activity"/>
    <property type="evidence" value="ECO:0007669"/>
    <property type="project" value="TreeGrafter"/>
</dbReference>
<dbReference type="AlphaFoldDB" id="A0A383A6I5"/>
<dbReference type="GO" id="GO:0008641">
    <property type="term" value="F:ubiquitin-like modifier activating enzyme activity"/>
    <property type="evidence" value="ECO:0007669"/>
    <property type="project" value="InterPro"/>
</dbReference>
<dbReference type="InterPro" id="IPR045886">
    <property type="entry name" value="ThiF/MoeB/HesA"/>
</dbReference>
<dbReference type="InterPro" id="IPR000594">
    <property type="entry name" value="ThiF_NAD_FAD-bd"/>
</dbReference>
<dbReference type="GO" id="GO:0005737">
    <property type="term" value="C:cytoplasm"/>
    <property type="evidence" value="ECO:0007669"/>
    <property type="project" value="TreeGrafter"/>
</dbReference>
<organism evidence="2">
    <name type="scientific">marine metagenome</name>
    <dbReference type="NCBI Taxonomy" id="408172"/>
    <lineage>
        <taxon>unclassified sequences</taxon>
        <taxon>metagenomes</taxon>
        <taxon>ecological metagenomes</taxon>
    </lineage>
</organism>